<feature type="compositionally biased region" description="Basic and acidic residues" evidence="1">
    <location>
        <begin position="188"/>
        <end position="203"/>
    </location>
</feature>
<evidence type="ECO:0000256" key="1">
    <source>
        <dbReference type="SAM" id="MobiDB-lite"/>
    </source>
</evidence>
<keyword evidence="3" id="KW-1185">Reference proteome</keyword>
<evidence type="ECO:0000313" key="3">
    <source>
        <dbReference type="Proteomes" id="UP001320245"/>
    </source>
</evidence>
<evidence type="ECO:0000313" key="2">
    <source>
        <dbReference type="EMBL" id="KAK7743487.1"/>
    </source>
</evidence>
<dbReference type="EMBL" id="JAJSPL020000013">
    <property type="protein sequence ID" value="KAK7743487.1"/>
    <property type="molecule type" value="Genomic_DNA"/>
</dbReference>
<sequence>MQLPLLSSHVTNTYAVQHPSTAVAGSSARANSLQGNVERPMGGAKEPVSQQTEHRSNFIEELPEQSSLSGDLWSRSKTPLDTDQLSFTSALTNLDVKRSFHDLGSHNTDFEHFSLDRGAQATTNQPTKVTLKRIQVEVTKSPAYAKKHNLSDYFSMSTTEAAFIPNPPSQAPPPRSSGRGQTLSVSTEADRRSSITSHARADDIPDSSLLPLTAASAYLQEARSAAPTTLRTSAAKPHTAGSSTATSSSSLLAPRAFGLGPPPLIQPAPPPPAPASLTPPSGGPAVPNARHSSLDTTGLKPIAKMFVECCHCRFYQDMPSRVYEAMARPEDTVRDKRLGVSGQVTTCVKCPWCSHNMSTQCCAGYAAVVYLREKLHGV</sequence>
<protein>
    <submittedName>
        <fullName evidence="2">Uncharacterized protein</fullName>
    </submittedName>
</protein>
<name>A0AAN9UB85_9PEZI</name>
<feature type="region of interest" description="Disordered" evidence="1">
    <location>
        <begin position="162"/>
        <end position="206"/>
    </location>
</feature>
<reference evidence="2 3" key="1">
    <citation type="journal article" date="2023" name="PLoS ONE">
        <title>Cytospora paraplurivora sp. nov. isolated from orchards with fruit tree decline syndrome in Ontario, Canada.</title>
        <authorList>
            <person name="Ilyukhin E."/>
            <person name="Nguyen H.D.T."/>
            <person name="Castle A.J."/>
            <person name="Ellouze W."/>
        </authorList>
    </citation>
    <scope>NUCLEOTIDE SEQUENCE [LARGE SCALE GENOMIC DNA]</scope>
    <source>
        <strain evidence="2 3">FDS-564</strain>
    </source>
</reference>
<feature type="compositionally biased region" description="Polar residues" evidence="1">
    <location>
        <begin position="178"/>
        <end position="187"/>
    </location>
</feature>
<dbReference type="AlphaFoldDB" id="A0AAN9UB85"/>
<dbReference type="Proteomes" id="UP001320245">
    <property type="component" value="Unassembled WGS sequence"/>
</dbReference>
<feature type="compositionally biased region" description="Low complexity" evidence="1">
    <location>
        <begin position="275"/>
        <end position="285"/>
    </location>
</feature>
<feature type="region of interest" description="Disordered" evidence="1">
    <location>
        <begin position="21"/>
        <end position="55"/>
    </location>
</feature>
<feature type="compositionally biased region" description="Pro residues" evidence="1">
    <location>
        <begin position="165"/>
        <end position="175"/>
    </location>
</feature>
<accession>A0AAN9UB85</accession>
<proteinExistence type="predicted"/>
<comment type="caution">
    <text evidence="2">The sequence shown here is derived from an EMBL/GenBank/DDBJ whole genome shotgun (WGS) entry which is preliminary data.</text>
</comment>
<organism evidence="2 3">
    <name type="scientific">Cytospora paraplurivora</name>
    <dbReference type="NCBI Taxonomy" id="2898453"/>
    <lineage>
        <taxon>Eukaryota</taxon>
        <taxon>Fungi</taxon>
        <taxon>Dikarya</taxon>
        <taxon>Ascomycota</taxon>
        <taxon>Pezizomycotina</taxon>
        <taxon>Sordariomycetes</taxon>
        <taxon>Sordariomycetidae</taxon>
        <taxon>Diaporthales</taxon>
        <taxon>Cytosporaceae</taxon>
        <taxon>Cytospora</taxon>
    </lineage>
</organism>
<gene>
    <name evidence="2" type="ORF">SLS53_004021</name>
</gene>
<feature type="region of interest" description="Disordered" evidence="1">
    <location>
        <begin position="228"/>
        <end position="292"/>
    </location>
</feature>
<feature type="compositionally biased region" description="Low complexity" evidence="1">
    <location>
        <begin position="242"/>
        <end position="253"/>
    </location>
</feature>
<feature type="compositionally biased region" description="Polar residues" evidence="1">
    <location>
        <begin position="21"/>
        <end position="35"/>
    </location>
</feature>
<feature type="compositionally biased region" description="Pro residues" evidence="1">
    <location>
        <begin position="260"/>
        <end position="274"/>
    </location>
</feature>